<evidence type="ECO:0000313" key="2">
    <source>
        <dbReference type="Proteomes" id="UP000323046"/>
    </source>
</evidence>
<organism evidence="1 2">
    <name type="scientific">Streptomyces venezuelae</name>
    <dbReference type="NCBI Taxonomy" id="54571"/>
    <lineage>
        <taxon>Bacteria</taxon>
        <taxon>Bacillati</taxon>
        <taxon>Actinomycetota</taxon>
        <taxon>Actinomycetes</taxon>
        <taxon>Kitasatosporales</taxon>
        <taxon>Streptomycetaceae</taxon>
        <taxon>Streptomyces</taxon>
    </lineage>
</organism>
<dbReference type="Proteomes" id="UP000323046">
    <property type="component" value="Chromosome"/>
</dbReference>
<evidence type="ECO:0000313" key="1">
    <source>
        <dbReference type="EMBL" id="QES30404.1"/>
    </source>
</evidence>
<dbReference type="AlphaFoldDB" id="A0A5P2BJ15"/>
<proteinExistence type="predicted"/>
<gene>
    <name evidence="1" type="ORF">DEJ47_31760</name>
</gene>
<reference evidence="1 2" key="1">
    <citation type="submission" date="2018-05" db="EMBL/GenBank/DDBJ databases">
        <title>Streptomyces venezuelae.</title>
        <authorList>
            <person name="Kim W."/>
            <person name="Lee N."/>
            <person name="Cho B.-K."/>
        </authorList>
    </citation>
    <scope>NUCLEOTIDE SEQUENCE [LARGE SCALE GENOMIC DNA]</scope>
    <source>
        <strain evidence="1 2">ATCC 14583</strain>
    </source>
</reference>
<name>A0A5P2BJ15_STRVZ</name>
<accession>A0A5P2BJ15</accession>
<protein>
    <recommendedName>
        <fullName evidence="3">ANTAR domain-containing protein</fullName>
    </recommendedName>
</protein>
<evidence type="ECO:0008006" key="3">
    <source>
        <dbReference type="Google" id="ProtNLM"/>
    </source>
</evidence>
<keyword evidence="2" id="KW-1185">Reference proteome</keyword>
<dbReference type="EMBL" id="CP029193">
    <property type="protein sequence ID" value="QES30404.1"/>
    <property type="molecule type" value="Genomic_DNA"/>
</dbReference>
<sequence>MEHRVTVQELLGGLEKAVADGRHREWAVRCAHALGLGGIAVTLRWGAELVWFSDGVSARLEDAQFTLGQGPSVAAEFIGAPYEVPDLGQGAAEEWPQLAAEARDMGVWALFVWPVRTGAVRLGSLTGYRRTPGPLTPGQAADGLRVADALAGRLLAWRPGDNSSSDGRGEAGMVDLHWAEVHQATGVLSCRLGVPLGEAMVRLRAQAFAEGRPVTETAREILRELPS</sequence>